<organism evidence="8 9">
    <name type="scientific">Smittium culicis</name>
    <dbReference type="NCBI Taxonomy" id="133412"/>
    <lineage>
        <taxon>Eukaryota</taxon>
        <taxon>Fungi</taxon>
        <taxon>Fungi incertae sedis</taxon>
        <taxon>Zoopagomycota</taxon>
        <taxon>Kickxellomycotina</taxon>
        <taxon>Harpellomycetes</taxon>
        <taxon>Harpellales</taxon>
        <taxon>Legeriomycetaceae</taxon>
        <taxon>Smittium</taxon>
    </lineage>
</organism>
<reference evidence="8 9" key="1">
    <citation type="submission" date="2017-01" db="EMBL/GenBank/DDBJ databases">
        <authorList>
            <person name="Mah S.A."/>
            <person name="Swanson W.J."/>
            <person name="Moy G.W."/>
            <person name="Vacquier V.D."/>
        </authorList>
    </citation>
    <scope>NUCLEOTIDE SEQUENCE [LARGE SCALE GENOMIC DNA]</scope>
    <source>
        <strain evidence="8 9">GSMNP</strain>
    </source>
</reference>
<dbReference type="STRING" id="133412.A0A1R1YCE2"/>
<dbReference type="GO" id="GO:0003735">
    <property type="term" value="F:structural constituent of ribosome"/>
    <property type="evidence" value="ECO:0007669"/>
    <property type="project" value="TreeGrafter"/>
</dbReference>
<keyword evidence="3" id="KW-0809">Transit peptide</keyword>
<proteinExistence type="inferred from homology"/>
<evidence type="ECO:0000256" key="2">
    <source>
        <dbReference type="ARBA" id="ARBA00009863"/>
    </source>
</evidence>
<dbReference type="SUPFAM" id="SSF52540">
    <property type="entry name" value="P-loop containing nucleoside triphosphate hydrolases"/>
    <property type="match status" value="1"/>
</dbReference>
<keyword evidence="5" id="KW-0496">Mitochondrion</keyword>
<sequence length="411" mass="45319">MNLSFFQTLNRSRFTLRKTSCNHKALFSSSSINYAGKRKEVDRTKSASFVKKVDKKSQKSATGSEETFTGAKNPLYYKPAINIQIQPISFFSTLNNHGMIFRDTTRLVVEKVLASSLAPRDKSLILNGKPGSGKSSVLLQAASSAVNAGWFVIYAGETNSWVDSSKPYLPKLTDTKYFYQWTLVSSFLQKIKSLNENDTLRSLLTLKKDFVLGKQKLSADQSVFDVLDIGIKTPSLSQEALNIVLSVLDSQADVPVMIAIDQINTFYSTTLYTDQKNVRIPAHNLLLVNSLLPYFGSVPSMNSSGDSKIGKKSLARGIAIGATSNTDSRFISSELNSALESCSNDPKSISAFDFESLVVKNFTPEETFALLEHYRLSNLIGSSPTAQSTLKLWALTSGNPHKIFKSCTKFI</sequence>
<comment type="subcellular location">
    <subcellularLocation>
        <location evidence="1">Mitochondrion</location>
    </subcellularLocation>
</comment>
<evidence type="ECO:0000256" key="6">
    <source>
        <dbReference type="ARBA" id="ARBA00023274"/>
    </source>
</evidence>
<evidence type="ECO:0000256" key="4">
    <source>
        <dbReference type="ARBA" id="ARBA00022980"/>
    </source>
</evidence>
<gene>
    <name evidence="8" type="ORF">AYI70_g1492</name>
</gene>
<dbReference type="PANTHER" id="PTHR12810">
    <property type="entry name" value="MITOCHONDRIAL 28S RIBOSOMAL PROTEIN S29"/>
    <property type="match status" value="1"/>
</dbReference>
<dbReference type="GO" id="GO:0005763">
    <property type="term" value="C:mitochondrial small ribosomal subunit"/>
    <property type="evidence" value="ECO:0007669"/>
    <property type="project" value="TreeGrafter"/>
</dbReference>
<comment type="similarity">
    <text evidence="2">Belongs to the mitochondrion-specific ribosomal protein mS29 family.</text>
</comment>
<dbReference type="EMBL" id="LSSN01000318">
    <property type="protein sequence ID" value="OMJ24584.1"/>
    <property type="molecule type" value="Genomic_DNA"/>
</dbReference>
<accession>A0A1R1YCE2</accession>
<dbReference type="Proteomes" id="UP000187283">
    <property type="component" value="Unassembled WGS sequence"/>
</dbReference>
<dbReference type="AlphaFoldDB" id="A0A1R1YCE2"/>
<keyword evidence="6" id="KW-0687">Ribonucleoprotein</keyword>
<evidence type="ECO:0000256" key="3">
    <source>
        <dbReference type="ARBA" id="ARBA00022946"/>
    </source>
</evidence>
<dbReference type="Pfam" id="PF10236">
    <property type="entry name" value="DAP3"/>
    <property type="match status" value="1"/>
</dbReference>
<protein>
    <recommendedName>
        <fullName evidence="7">Small ribosomal subunit protein mS29</fullName>
    </recommendedName>
</protein>
<keyword evidence="4 8" id="KW-0689">Ribosomal protein</keyword>
<evidence type="ECO:0000256" key="7">
    <source>
        <dbReference type="ARBA" id="ARBA00035140"/>
    </source>
</evidence>
<evidence type="ECO:0000256" key="5">
    <source>
        <dbReference type="ARBA" id="ARBA00023128"/>
    </source>
</evidence>
<name>A0A1R1YCE2_9FUNG</name>
<dbReference type="PANTHER" id="PTHR12810:SF0">
    <property type="entry name" value="SMALL RIBOSOMAL SUBUNIT PROTEIN MS29"/>
    <property type="match status" value="1"/>
</dbReference>
<evidence type="ECO:0000256" key="1">
    <source>
        <dbReference type="ARBA" id="ARBA00004173"/>
    </source>
</evidence>
<keyword evidence="9" id="KW-1185">Reference proteome</keyword>
<dbReference type="InterPro" id="IPR027417">
    <property type="entry name" value="P-loop_NTPase"/>
</dbReference>
<evidence type="ECO:0000313" key="9">
    <source>
        <dbReference type="Proteomes" id="UP000187283"/>
    </source>
</evidence>
<evidence type="ECO:0000313" key="8">
    <source>
        <dbReference type="EMBL" id="OMJ24584.1"/>
    </source>
</evidence>
<dbReference type="OrthoDB" id="274828at2759"/>
<dbReference type="InterPro" id="IPR019368">
    <property type="entry name" value="Ribosomal_mS29"/>
</dbReference>
<comment type="caution">
    <text evidence="8">The sequence shown here is derived from an EMBL/GenBank/DDBJ whole genome shotgun (WGS) entry which is preliminary data.</text>
</comment>